<keyword evidence="2" id="KW-0472">Membrane</keyword>
<gene>
    <name evidence="4" type="ORF">I6N96_05125</name>
</gene>
<proteinExistence type="predicted"/>
<dbReference type="Proteomes" id="UP000673375">
    <property type="component" value="Unassembled WGS sequence"/>
</dbReference>
<dbReference type="Pfam" id="PF01476">
    <property type="entry name" value="LysM"/>
    <property type="match status" value="1"/>
</dbReference>
<sequence length="175" mass="19053">MSKRDKNKPTEAHEPWEQSIYDTKDDAGHSRIEKRQYKKGNTVFLTILVILLLLIIALPIGTFWWVARDKPNDGKAGTATTSSSIAASSTQSSSDPASSTQESSTSVENPEDPETPVEDPNAEPEATEPVYAEVQAGEGFRQVAERYGVTVEQILELNGLSADAVLHPGDSLRVQ</sequence>
<dbReference type="RefSeq" id="WP_209556439.1">
    <property type="nucleotide sequence ID" value="NZ_JAEDXU010000002.1"/>
</dbReference>
<keyword evidence="5" id="KW-1185">Reference proteome</keyword>
<feature type="compositionally biased region" description="Basic and acidic residues" evidence="1">
    <location>
        <begin position="7"/>
        <end position="28"/>
    </location>
</feature>
<dbReference type="InterPro" id="IPR018392">
    <property type="entry name" value="LysM"/>
</dbReference>
<keyword evidence="2" id="KW-0812">Transmembrane</keyword>
<feature type="compositionally biased region" description="Acidic residues" evidence="1">
    <location>
        <begin position="109"/>
        <end position="126"/>
    </location>
</feature>
<dbReference type="SUPFAM" id="SSF54106">
    <property type="entry name" value="LysM domain"/>
    <property type="match status" value="1"/>
</dbReference>
<feature type="region of interest" description="Disordered" evidence="1">
    <location>
        <begin position="1"/>
        <end position="28"/>
    </location>
</feature>
<dbReference type="NCBIfam" id="NF042931">
    <property type="entry name" value="SAG1386_EF1546"/>
    <property type="match status" value="1"/>
</dbReference>
<reference evidence="4 5" key="1">
    <citation type="submission" date="2020-12" db="EMBL/GenBank/DDBJ databases">
        <title>Vagococcus allomyrinae sp. nov. and Enterococcus lavae sp. nov., isolated from the larvae of Allomyrina dichotoma.</title>
        <authorList>
            <person name="Lee S.D."/>
        </authorList>
    </citation>
    <scope>NUCLEOTIDE SEQUENCE [LARGE SCALE GENOMIC DNA]</scope>
    <source>
        <strain evidence="4 5">BWM-S5</strain>
    </source>
</reference>
<comment type="caution">
    <text evidence="4">The sequence shown here is derived from an EMBL/GenBank/DDBJ whole genome shotgun (WGS) entry which is preliminary data.</text>
</comment>
<evidence type="ECO:0000313" key="5">
    <source>
        <dbReference type="Proteomes" id="UP000673375"/>
    </source>
</evidence>
<dbReference type="SMART" id="SM00257">
    <property type="entry name" value="LysM"/>
    <property type="match status" value="1"/>
</dbReference>
<evidence type="ECO:0000256" key="2">
    <source>
        <dbReference type="SAM" id="Phobius"/>
    </source>
</evidence>
<evidence type="ECO:0000256" key="1">
    <source>
        <dbReference type="SAM" id="MobiDB-lite"/>
    </source>
</evidence>
<evidence type="ECO:0000313" key="4">
    <source>
        <dbReference type="EMBL" id="MBP1045651.1"/>
    </source>
</evidence>
<feature type="transmembrane region" description="Helical" evidence="2">
    <location>
        <begin position="43"/>
        <end position="66"/>
    </location>
</feature>
<dbReference type="InterPro" id="IPR036779">
    <property type="entry name" value="LysM_dom_sf"/>
</dbReference>
<feature type="region of interest" description="Disordered" evidence="1">
    <location>
        <begin position="73"/>
        <end position="129"/>
    </location>
</feature>
<organism evidence="4 5">
    <name type="scientific">Enterococcus larvae</name>
    <dbReference type="NCBI Taxonomy" id="2794352"/>
    <lineage>
        <taxon>Bacteria</taxon>
        <taxon>Bacillati</taxon>
        <taxon>Bacillota</taxon>
        <taxon>Bacilli</taxon>
        <taxon>Lactobacillales</taxon>
        <taxon>Enterococcaceae</taxon>
        <taxon>Enterococcus</taxon>
    </lineage>
</organism>
<dbReference type="Gene3D" id="3.10.350.10">
    <property type="entry name" value="LysM domain"/>
    <property type="match status" value="1"/>
</dbReference>
<keyword evidence="2" id="KW-1133">Transmembrane helix</keyword>
<dbReference type="EMBL" id="JAEDXU010000002">
    <property type="protein sequence ID" value="MBP1045651.1"/>
    <property type="molecule type" value="Genomic_DNA"/>
</dbReference>
<dbReference type="PROSITE" id="PS51782">
    <property type="entry name" value="LYSM"/>
    <property type="match status" value="1"/>
</dbReference>
<dbReference type="InterPro" id="IPR049981">
    <property type="entry name" value="SPy_0802-like"/>
</dbReference>
<name>A0ABS4CGG9_9ENTE</name>
<feature type="domain" description="LysM" evidence="3">
    <location>
        <begin position="130"/>
        <end position="174"/>
    </location>
</feature>
<dbReference type="CDD" id="cd00118">
    <property type="entry name" value="LysM"/>
    <property type="match status" value="1"/>
</dbReference>
<accession>A0ABS4CGG9</accession>
<feature type="compositionally biased region" description="Low complexity" evidence="1">
    <location>
        <begin position="78"/>
        <end position="106"/>
    </location>
</feature>
<evidence type="ECO:0000259" key="3">
    <source>
        <dbReference type="PROSITE" id="PS51782"/>
    </source>
</evidence>
<protein>
    <submittedName>
        <fullName evidence="4">LysM peptidoglycan-binding domain-containing protein</fullName>
    </submittedName>
</protein>